<dbReference type="PANTHER" id="PTHR38471">
    <property type="entry name" value="FOUR HELIX BUNDLE PROTEIN"/>
    <property type="match status" value="1"/>
</dbReference>
<dbReference type="RefSeq" id="WP_145385038.1">
    <property type="nucleotide sequence ID" value="NZ_CP037423.1"/>
</dbReference>
<dbReference type="OrthoDB" id="276165at2"/>
<keyword evidence="2" id="KW-1185">Reference proteome</keyword>
<proteinExistence type="predicted"/>
<dbReference type="Pfam" id="PF05635">
    <property type="entry name" value="23S_rRNA_IVP"/>
    <property type="match status" value="1"/>
</dbReference>
<organism evidence="1 2">
    <name type="scientific">Stieleria neptunia</name>
    <dbReference type="NCBI Taxonomy" id="2527979"/>
    <lineage>
        <taxon>Bacteria</taxon>
        <taxon>Pseudomonadati</taxon>
        <taxon>Planctomycetota</taxon>
        <taxon>Planctomycetia</taxon>
        <taxon>Pirellulales</taxon>
        <taxon>Pirellulaceae</taxon>
        <taxon>Stieleria</taxon>
    </lineage>
</organism>
<dbReference type="NCBIfam" id="TIGR02436">
    <property type="entry name" value="four helix bundle protein"/>
    <property type="match status" value="1"/>
</dbReference>
<dbReference type="Proteomes" id="UP000319004">
    <property type="component" value="Chromosome"/>
</dbReference>
<reference evidence="1 2" key="1">
    <citation type="submission" date="2019-03" db="EMBL/GenBank/DDBJ databases">
        <title>Deep-cultivation of Planctomycetes and their phenomic and genomic characterization uncovers novel biology.</title>
        <authorList>
            <person name="Wiegand S."/>
            <person name="Jogler M."/>
            <person name="Boedeker C."/>
            <person name="Pinto D."/>
            <person name="Vollmers J."/>
            <person name="Rivas-Marin E."/>
            <person name="Kohn T."/>
            <person name="Peeters S.H."/>
            <person name="Heuer A."/>
            <person name="Rast P."/>
            <person name="Oberbeckmann S."/>
            <person name="Bunk B."/>
            <person name="Jeske O."/>
            <person name="Meyerdierks A."/>
            <person name="Storesund J.E."/>
            <person name="Kallscheuer N."/>
            <person name="Luecker S."/>
            <person name="Lage O.M."/>
            <person name="Pohl T."/>
            <person name="Merkel B.J."/>
            <person name="Hornburger P."/>
            <person name="Mueller R.-W."/>
            <person name="Bruemmer F."/>
            <person name="Labrenz M."/>
            <person name="Spormann A.M."/>
            <person name="Op den Camp H."/>
            <person name="Overmann J."/>
            <person name="Amann R."/>
            <person name="Jetten M.S.M."/>
            <person name="Mascher T."/>
            <person name="Medema M.H."/>
            <person name="Devos D.P."/>
            <person name="Kaster A.-K."/>
            <person name="Ovreas L."/>
            <person name="Rohde M."/>
            <person name="Galperin M.Y."/>
            <person name="Jogler C."/>
        </authorList>
    </citation>
    <scope>NUCLEOTIDE SEQUENCE [LARGE SCALE GENOMIC DNA]</scope>
    <source>
        <strain evidence="1 2">Enr13</strain>
    </source>
</reference>
<dbReference type="EMBL" id="CP037423">
    <property type="protein sequence ID" value="QDV41297.1"/>
    <property type="molecule type" value="Genomic_DNA"/>
</dbReference>
<dbReference type="KEGG" id="snep:Enr13x_11350"/>
<dbReference type="AlphaFoldDB" id="A0A518HKB6"/>
<protein>
    <recommendedName>
        <fullName evidence="3">Four helix bundle protein</fullName>
    </recommendedName>
</protein>
<evidence type="ECO:0000313" key="1">
    <source>
        <dbReference type="EMBL" id="QDV41297.1"/>
    </source>
</evidence>
<dbReference type="NCBIfam" id="NF008912">
    <property type="entry name" value="PRK12275.1-6"/>
    <property type="match status" value="1"/>
</dbReference>
<sequence>MAGFEDLDVWKRAVEMSASIYLETKSLRDFGFRDQVTRAGLSIPSNIAEGMERSTVSDQCRFLDYARGSCGEVRTQVIVGMKAGFINESNGRHWQQESKELSAMIQGLIKSIRRREE</sequence>
<dbReference type="Gene3D" id="1.20.1440.60">
    <property type="entry name" value="23S rRNA-intervening sequence"/>
    <property type="match status" value="1"/>
</dbReference>
<dbReference type="SUPFAM" id="SSF158446">
    <property type="entry name" value="IVS-encoded protein-like"/>
    <property type="match status" value="1"/>
</dbReference>
<gene>
    <name evidence="1" type="ORF">Enr13x_11350</name>
</gene>
<accession>A0A518HKB6</accession>
<dbReference type="PANTHER" id="PTHR38471:SF2">
    <property type="entry name" value="FOUR HELIX BUNDLE PROTEIN"/>
    <property type="match status" value="1"/>
</dbReference>
<evidence type="ECO:0008006" key="3">
    <source>
        <dbReference type="Google" id="ProtNLM"/>
    </source>
</evidence>
<dbReference type="InterPro" id="IPR036583">
    <property type="entry name" value="23S_rRNA_IVS_sf"/>
</dbReference>
<evidence type="ECO:0000313" key="2">
    <source>
        <dbReference type="Proteomes" id="UP000319004"/>
    </source>
</evidence>
<dbReference type="InterPro" id="IPR012657">
    <property type="entry name" value="23S_rRNA-intervening_sequence"/>
</dbReference>
<dbReference type="CDD" id="cd16377">
    <property type="entry name" value="23S_rRNA_IVP_like"/>
    <property type="match status" value="1"/>
</dbReference>
<name>A0A518HKB6_9BACT</name>